<dbReference type="GO" id="GO:0031470">
    <property type="term" value="C:carboxysome"/>
    <property type="evidence" value="ECO:0007669"/>
    <property type="project" value="UniProtKB-ARBA"/>
</dbReference>
<dbReference type="PANTHER" id="PTHR23416:SF23">
    <property type="entry name" value="ACETYLTRANSFERASE C18B11.09C-RELATED"/>
    <property type="match status" value="1"/>
</dbReference>
<comment type="caution">
    <text evidence="4">The sequence shown here is derived from an EMBL/GenBank/DDBJ whole genome shotgun (WGS) entry which is preliminary data.</text>
</comment>
<dbReference type="CDD" id="cd04647">
    <property type="entry name" value="LbH_MAT_like"/>
    <property type="match status" value="1"/>
</dbReference>
<accession>A0A139WXH0</accession>
<dbReference type="Pfam" id="PF00132">
    <property type="entry name" value="Hexapep"/>
    <property type="match status" value="1"/>
</dbReference>
<dbReference type="SUPFAM" id="SSF51161">
    <property type="entry name" value="Trimeric LpxA-like enzymes"/>
    <property type="match status" value="1"/>
</dbReference>
<evidence type="ECO:0000256" key="3">
    <source>
        <dbReference type="ARBA" id="ARBA00022737"/>
    </source>
</evidence>
<keyword evidence="3" id="KW-0677">Repeat</keyword>
<dbReference type="STRING" id="128403.WA1_46755"/>
<keyword evidence="2" id="KW-0808">Transferase</keyword>
<dbReference type="Gene3D" id="2.160.10.10">
    <property type="entry name" value="Hexapeptide repeat proteins"/>
    <property type="match status" value="1"/>
</dbReference>
<evidence type="ECO:0008006" key="6">
    <source>
        <dbReference type="Google" id="ProtNLM"/>
    </source>
</evidence>
<dbReference type="GO" id="GO:0008374">
    <property type="term" value="F:O-acyltransferase activity"/>
    <property type="evidence" value="ECO:0007669"/>
    <property type="project" value="TreeGrafter"/>
</dbReference>
<dbReference type="GO" id="GO:0043886">
    <property type="term" value="F:structural constituent of carboxysome shell"/>
    <property type="evidence" value="ECO:0007669"/>
    <property type="project" value="UniProtKB-ARBA"/>
</dbReference>
<dbReference type="OrthoDB" id="9815592at2"/>
<dbReference type="InterPro" id="IPR051159">
    <property type="entry name" value="Hexapeptide_acetyltransf"/>
</dbReference>
<dbReference type="EMBL" id="ANNX02000047">
    <property type="protein sequence ID" value="KYC37137.1"/>
    <property type="molecule type" value="Genomic_DNA"/>
</dbReference>
<dbReference type="InterPro" id="IPR001451">
    <property type="entry name" value="Hexapep"/>
</dbReference>
<protein>
    <recommendedName>
        <fullName evidence="6">Acyltransferase</fullName>
    </recommendedName>
</protein>
<dbReference type="PANTHER" id="PTHR23416">
    <property type="entry name" value="SIALIC ACID SYNTHASE-RELATED"/>
    <property type="match status" value="1"/>
</dbReference>
<proteinExistence type="inferred from homology"/>
<evidence type="ECO:0000313" key="4">
    <source>
        <dbReference type="EMBL" id="KYC37137.1"/>
    </source>
</evidence>
<dbReference type="PROSITE" id="PS00101">
    <property type="entry name" value="HEXAPEP_TRANSFERASES"/>
    <property type="match status" value="1"/>
</dbReference>
<dbReference type="InterPro" id="IPR018357">
    <property type="entry name" value="Hexapep_transf_CS"/>
</dbReference>
<evidence type="ECO:0000256" key="2">
    <source>
        <dbReference type="ARBA" id="ARBA00022679"/>
    </source>
</evidence>
<evidence type="ECO:0000313" key="5">
    <source>
        <dbReference type="Proteomes" id="UP000076925"/>
    </source>
</evidence>
<dbReference type="Proteomes" id="UP000076925">
    <property type="component" value="Unassembled WGS sequence"/>
</dbReference>
<evidence type="ECO:0000256" key="1">
    <source>
        <dbReference type="ARBA" id="ARBA00007274"/>
    </source>
</evidence>
<reference evidence="4 5" key="1">
    <citation type="journal article" date="2013" name="Genome Biol. Evol.">
        <title>Genomes of Stigonematalean cyanobacteria (subsection V) and the evolution of oxygenic photosynthesis from prokaryotes to plastids.</title>
        <authorList>
            <person name="Dagan T."/>
            <person name="Roettger M."/>
            <person name="Stucken K."/>
            <person name="Landan G."/>
            <person name="Koch R."/>
            <person name="Major P."/>
            <person name="Gould S.B."/>
            <person name="Goremykin V.V."/>
            <person name="Rippka R."/>
            <person name="Tandeau de Marsac N."/>
            <person name="Gugger M."/>
            <person name="Lockhart P.J."/>
            <person name="Allen J.F."/>
            <person name="Brune I."/>
            <person name="Maus I."/>
            <person name="Puhler A."/>
            <person name="Martin W.F."/>
        </authorList>
    </citation>
    <scope>NUCLEOTIDE SEQUENCE [LARGE SCALE GENOMIC DNA]</scope>
    <source>
        <strain evidence="4 5">PCC 7110</strain>
    </source>
</reference>
<name>A0A139WXH0_9CYAN</name>
<organism evidence="4 5">
    <name type="scientific">Scytonema hofmannii PCC 7110</name>
    <dbReference type="NCBI Taxonomy" id="128403"/>
    <lineage>
        <taxon>Bacteria</taxon>
        <taxon>Bacillati</taxon>
        <taxon>Cyanobacteriota</taxon>
        <taxon>Cyanophyceae</taxon>
        <taxon>Nostocales</taxon>
        <taxon>Scytonemataceae</taxon>
        <taxon>Scytonema</taxon>
    </lineage>
</organism>
<keyword evidence="5" id="KW-1185">Reference proteome</keyword>
<dbReference type="InterPro" id="IPR011004">
    <property type="entry name" value="Trimer_LpxA-like_sf"/>
</dbReference>
<dbReference type="AlphaFoldDB" id="A0A139WXH0"/>
<sequence length="199" mass="21936">MVSTRTLSWDWYPGTIPENVILDETAYVETTFSFHLYRSEAPMGVKYGRGASTYLGTMFDVGPRGRVSLGNYALVHGARIICDSQIEIGDYALISWNVVLMDTYRLPFDPTERQRELELLPFRSPRHIDATVPAQPIFIGCNVWIGFDACVLPGVTIGEGAIVGARSVVTQDVPPYTIVAGNPARIIRQLDAGGVDREA</sequence>
<gene>
    <name evidence="4" type="ORF">WA1_46755</name>
</gene>
<comment type="similarity">
    <text evidence="1">Belongs to the transferase hexapeptide repeat family.</text>
</comment>